<name>A0A1I2UY66_9HYPH</name>
<feature type="chain" id="PRO_5011778871" evidence="2">
    <location>
        <begin position="20"/>
        <end position="236"/>
    </location>
</feature>
<dbReference type="AlphaFoldDB" id="A0A1I2UY66"/>
<protein>
    <submittedName>
        <fullName evidence="3">Uncharacterized protein</fullName>
    </submittedName>
</protein>
<dbReference type="Proteomes" id="UP000199229">
    <property type="component" value="Unassembled WGS sequence"/>
</dbReference>
<feature type="signal peptide" evidence="2">
    <location>
        <begin position="1"/>
        <end position="19"/>
    </location>
</feature>
<evidence type="ECO:0000256" key="2">
    <source>
        <dbReference type="SAM" id="SignalP"/>
    </source>
</evidence>
<keyword evidence="2" id="KW-0732">Signal</keyword>
<feature type="region of interest" description="Disordered" evidence="1">
    <location>
        <begin position="216"/>
        <end position="236"/>
    </location>
</feature>
<reference evidence="4" key="1">
    <citation type="submission" date="2016-10" db="EMBL/GenBank/DDBJ databases">
        <authorList>
            <person name="Varghese N."/>
            <person name="Submissions S."/>
        </authorList>
    </citation>
    <scope>NUCLEOTIDE SEQUENCE [LARGE SCALE GENOMIC DNA]</scope>
    <source>
        <strain evidence="4">Gh-105</strain>
    </source>
</reference>
<accession>A0A1I2UY66</accession>
<evidence type="ECO:0000313" key="4">
    <source>
        <dbReference type="Proteomes" id="UP000199229"/>
    </source>
</evidence>
<evidence type="ECO:0000313" key="3">
    <source>
        <dbReference type="EMBL" id="SFG81952.1"/>
    </source>
</evidence>
<dbReference type="OrthoDB" id="7987889at2"/>
<dbReference type="RefSeq" id="WP_056355062.1">
    <property type="nucleotide sequence ID" value="NZ_FOPM01000012.1"/>
</dbReference>
<organism evidence="3 4">
    <name type="scientific">Methylobacterium gossipiicola</name>
    <dbReference type="NCBI Taxonomy" id="582675"/>
    <lineage>
        <taxon>Bacteria</taxon>
        <taxon>Pseudomonadati</taxon>
        <taxon>Pseudomonadota</taxon>
        <taxon>Alphaproteobacteria</taxon>
        <taxon>Hyphomicrobiales</taxon>
        <taxon>Methylobacteriaceae</taxon>
        <taxon>Methylobacterium</taxon>
    </lineage>
</organism>
<dbReference type="STRING" id="582675.SAMN05192565_11274"/>
<dbReference type="EMBL" id="FOPM01000012">
    <property type="protein sequence ID" value="SFG81952.1"/>
    <property type="molecule type" value="Genomic_DNA"/>
</dbReference>
<sequence length="236" mass="24932">MNVAALLLACFLGMGGTSAASDQSCVIPGRFPLRSGFMPSPTVSVPEPCGYSLGHAGPCQVGQPGTMAMDTPEPAKPEEAPFGLSWGPLTEVPKPSMVDREGNITALIYFHDRPPSAGRDTDRVVLEVCKDEGLQQVIWLSRPFSDVELPARYAAILQEGVQRHGTPREGDAPGTVAWPAARTFLAVRTSASGDRRLLMVSQGGRYAGCSATHEAMTGHPAGVHASRLLDPDGNGR</sequence>
<proteinExistence type="predicted"/>
<gene>
    <name evidence="3" type="ORF">SAMN05192565_11274</name>
</gene>
<feature type="compositionally biased region" description="Basic and acidic residues" evidence="1">
    <location>
        <begin position="227"/>
        <end position="236"/>
    </location>
</feature>
<evidence type="ECO:0000256" key="1">
    <source>
        <dbReference type="SAM" id="MobiDB-lite"/>
    </source>
</evidence>
<keyword evidence="4" id="KW-1185">Reference proteome</keyword>